<keyword evidence="1" id="KW-0812">Transmembrane</keyword>
<gene>
    <name evidence="2" type="ORF">SOCE836_029190</name>
</gene>
<evidence type="ECO:0000313" key="3">
    <source>
        <dbReference type="Proteomes" id="UP000295497"/>
    </source>
</evidence>
<accession>A0A4P2QLV0</accession>
<proteinExistence type="predicted"/>
<dbReference type="RefSeq" id="WP_129574701.1">
    <property type="nucleotide sequence ID" value="NZ_CP012672.1"/>
</dbReference>
<feature type="transmembrane region" description="Helical" evidence="1">
    <location>
        <begin position="264"/>
        <end position="285"/>
    </location>
</feature>
<reference evidence="2 3" key="1">
    <citation type="submission" date="2015-09" db="EMBL/GenBank/DDBJ databases">
        <title>Sorangium comparison.</title>
        <authorList>
            <person name="Zaburannyi N."/>
            <person name="Bunk B."/>
            <person name="Overmann J."/>
            <person name="Mueller R."/>
        </authorList>
    </citation>
    <scope>NUCLEOTIDE SEQUENCE [LARGE SCALE GENOMIC DNA]</scope>
    <source>
        <strain evidence="2 3">So ce836</strain>
    </source>
</reference>
<feature type="transmembrane region" description="Helical" evidence="1">
    <location>
        <begin position="208"/>
        <end position="229"/>
    </location>
</feature>
<evidence type="ECO:0000256" key="1">
    <source>
        <dbReference type="SAM" id="Phobius"/>
    </source>
</evidence>
<dbReference type="Proteomes" id="UP000295497">
    <property type="component" value="Chromosome"/>
</dbReference>
<keyword evidence="1" id="KW-0472">Membrane</keyword>
<dbReference type="EMBL" id="CP012672">
    <property type="protein sequence ID" value="AUX30806.1"/>
    <property type="molecule type" value="Genomic_DNA"/>
</dbReference>
<keyword evidence="1" id="KW-1133">Transmembrane helix</keyword>
<sequence>MFAAGVLLAFAQPAQAGPTSELDEAAAQALFDEAMSLMEAGRFSAACPKLKDSLALDPAIGTRFYFATCLERTGRLASAWTNYVAAADEASTLNRRDQEREARWRAEALRPRLPWLTVVVPEAVRGAAGLQIRRDGHAMREAQWGAAIPVDPGVVSIEASAPGRMPWRMRWVAREGERATIAVPPLAAKPRSASAPPPARPGVSPARWAGYATGAAGVAALGVGAAFGVHAAVMKGRASCDAQGRCATSSDAARLDQAISSARISTATSVIGGALVAGGVVLALTAPSTDAGRPVGVSSQLTVGLSGIAVRWVVR</sequence>
<organism evidence="2 3">
    <name type="scientific">Sorangium cellulosum</name>
    <name type="common">Polyangium cellulosum</name>
    <dbReference type="NCBI Taxonomy" id="56"/>
    <lineage>
        <taxon>Bacteria</taxon>
        <taxon>Pseudomonadati</taxon>
        <taxon>Myxococcota</taxon>
        <taxon>Polyangia</taxon>
        <taxon>Polyangiales</taxon>
        <taxon>Polyangiaceae</taxon>
        <taxon>Sorangium</taxon>
    </lineage>
</organism>
<evidence type="ECO:0008006" key="4">
    <source>
        <dbReference type="Google" id="ProtNLM"/>
    </source>
</evidence>
<feature type="transmembrane region" description="Helical" evidence="1">
    <location>
        <begin position="297"/>
        <end position="314"/>
    </location>
</feature>
<dbReference type="AlphaFoldDB" id="A0A4P2QLV0"/>
<protein>
    <recommendedName>
        <fullName evidence="4">Tetratricopeptide repeat protein</fullName>
    </recommendedName>
</protein>
<name>A0A4P2QLV0_SORCE</name>
<evidence type="ECO:0000313" key="2">
    <source>
        <dbReference type="EMBL" id="AUX30806.1"/>
    </source>
</evidence>